<name>M8A5A4_TRIUA</name>
<reference evidence="2" key="1">
    <citation type="journal article" date="2013" name="Nature">
        <title>Draft genome of the wheat A-genome progenitor Triticum urartu.</title>
        <authorList>
            <person name="Ling H.Q."/>
            <person name="Zhao S."/>
            <person name="Liu D."/>
            <person name="Wang J."/>
            <person name="Sun H."/>
            <person name="Zhang C."/>
            <person name="Fan H."/>
            <person name="Li D."/>
            <person name="Dong L."/>
            <person name="Tao Y."/>
            <person name="Gao C."/>
            <person name="Wu H."/>
            <person name="Li Y."/>
            <person name="Cui Y."/>
            <person name="Guo X."/>
            <person name="Zheng S."/>
            <person name="Wang B."/>
            <person name="Yu K."/>
            <person name="Liang Q."/>
            <person name="Yang W."/>
            <person name="Lou X."/>
            <person name="Chen J."/>
            <person name="Feng M."/>
            <person name="Jian J."/>
            <person name="Zhang X."/>
            <person name="Luo G."/>
            <person name="Jiang Y."/>
            <person name="Liu J."/>
            <person name="Wang Z."/>
            <person name="Sha Y."/>
            <person name="Zhang B."/>
            <person name="Wu H."/>
            <person name="Tang D."/>
            <person name="Shen Q."/>
            <person name="Xue P."/>
            <person name="Zou S."/>
            <person name="Wang X."/>
            <person name="Liu X."/>
            <person name="Wang F."/>
            <person name="Yang Y."/>
            <person name="An X."/>
            <person name="Dong Z."/>
            <person name="Zhang K."/>
            <person name="Zhang X."/>
            <person name="Luo M.C."/>
            <person name="Dvorak J."/>
            <person name="Tong Y."/>
            <person name="Wang J."/>
            <person name="Yang H."/>
            <person name="Li Z."/>
            <person name="Wang D."/>
            <person name="Zhang A."/>
            <person name="Wang J."/>
        </authorList>
    </citation>
    <scope>NUCLEOTIDE SEQUENCE</scope>
</reference>
<feature type="compositionally biased region" description="Basic and acidic residues" evidence="1">
    <location>
        <begin position="54"/>
        <end position="98"/>
    </location>
</feature>
<evidence type="ECO:0000256" key="1">
    <source>
        <dbReference type="SAM" id="MobiDB-lite"/>
    </source>
</evidence>
<gene>
    <name evidence="2" type="ORF">TRIUR3_30747</name>
</gene>
<proteinExistence type="predicted"/>
<evidence type="ECO:0000313" key="2">
    <source>
        <dbReference type="EMBL" id="EMS59860.1"/>
    </source>
</evidence>
<feature type="region of interest" description="Disordered" evidence="1">
    <location>
        <begin position="17"/>
        <end position="123"/>
    </location>
</feature>
<dbReference type="EMBL" id="KD116400">
    <property type="protein sequence ID" value="EMS59860.1"/>
    <property type="molecule type" value="Genomic_DNA"/>
</dbReference>
<protein>
    <submittedName>
        <fullName evidence="2">Uncharacterized protein</fullName>
    </submittedName>
</protein>
<dbReference type="AlphaFoldDB" id="M8A5A4"/>
<feature type="compositionally biased region" description="Polar residues" evidence="1">
    <location>
        <begin position="23"/>
        <end position="53"/>
    </location>
</feature>
<organism evidence="2">
    <name type="scientific">Triticum urartu</name>
    <name type="common">Red wild einkorn</name>
    <name type="synonym">Crithodium urartu</name>
    <dbReference type="NCBI Taxonomy" id="4572"/>
    <lineage>
        <taxon>Eukaryota</taxon>
        <taxon>Viridiplantae</taxon>
        <taxon>Streptophyta</taxon>
        <taxon>Embryophyta</taxon>
        <taxon>Tracheophyta</taxon>
        <taxon>Spermatophyta</taxon>
        <taxon>Magnoliopsida</taxon>
        <taxon>Liliopsida</taxon>
        <taxon>Poales</taxon>
        <taxon>Poaceae</taxon>
        <taxon>BOP clade</taxon>
        <taxon>Pooideae</taxon>
        <taxon>Triticodae</taxon>
        <taxon>Triticeae</taxon>
        <taxon>Triticinae</taxon>
        <taxon>Triticum</taxon>
    </lineage>
</organism>
<sequence>MAKPSTGSQRFRIQVEEQGRATAATQQQNSELSQQVNELQDQLQAERANTQERINLDCTEREQLEERLKEEHAERERLLEEERTSRPEFEKKHDDKVCSIEPADGNPTGSKELAGLDSRSRTV</sequence>
<accession>M8A5A4</accession>